<evidence type="ECO:0000256" key="4">
    <source>
        <dbReference type="ARBA" id="ARBA00023065"/>
    </source>
</evidence>
<dbReference type="Pfam" id="PF00213">
    <property type="entry name" value="OSCP"/>
    <property type="match status" value="1"/>
</dbReference>
<reference evidence="8" key="1">
    <citation type="submission" date="2023-10" db="EMBL/GenBank/DDBJ databases">
        <authorList>
            <person name="Chen Y."/>
            <person name="Shah S."/>
            <person name="Dougan E. K."/>
            <person name="Thang M."/>
            <person name="Chan C."/>
        </authorList>
    </citation>
    <scope>NUCLEOTIDE SEQUENCE [LARGE SCALE GENOMIC DNA]</scope>
</reference>
<keyword evidence="5" id="KW-0472">Membrane</keyword>
<evidence type="ECO:0000256" key="2">
    <source>
        <dbReference type="ARBA" id="ARBA00022448"/>
    </source>
</evidence>
<evidence type="ECO:0000256" key="3">
    <source>
        <dbReference type="ARBA" id="ARBA00022781"/>
    </source>
</evidence>
<accession>A0ABN9VSM2</accession>
<keyword evidence="9" id="KW-1185">Reference proteome</keyword>
<name>A0ABN9VSM2_9DINO</name>
<gene>
    <name evidence="8" type="ORF">PCOR1329_LOCUS60828</name>
</gene>
<dbReference type="NCBIfam" id="TIGR01145">
    <property type="entry name" value="ATP_synt_delta"/>
    <property type="match status" value="1"/>
</dbReference>
<evidence type="ECO:0000256" key="6">
    <source>
        <dbReference type="ARBA" id="ARBA00023310"/>
    </source>
</evidence>
<dbReference type="PRINTS" id="PR00125">
    <property type="entry name" value="ATPASEDELTA"/>
</dbReference>
<dbReference type="Proteomes" id="UP001189429">
    <property type="component" value="Unassembled WGS sequence"/>
</dbReference>
<comment type="subcellular location">
    <subcellularLocation>
        <location evidence="1">Membrane</location>
    </subcellularLocation>
</comment>
<feature type="signal peptide" evidence="7">
    <location>
        <begin position="1"/>
        <end position="23"/>
    </location>
</feature>
<protein>
    <submittedName>
        <fullName evidence="8">Uncharacterized protein</fullName>
    </submittedName>
</protein>
<dbReference type="EMBL" id="CAUYUJ010017630">
    <property type="protein sequence ID" value="CAK0876486.1"/>
    <property type="molecule type" value="Genomic_DNA"/>
</dbReference>
<keyword evidence="3" id="KW-0375">Hydrogen ion transport</keyword>
<evidence type="ECO:0000256" key="5">
    <source>
        <dbReference type="ARBA" id="ARBA00023136"/>
    </source>
</evidence>
<keyword evidence="2" id="KW-0813">Transport</keyword>
<dbReference type="HAMAP" id="MF_01416">
    <property type="entry name" value="ATP_synth_delta_bact"/>
    <property type="match status" value="1"/>
</dbReference>
<feature type="chain" id="PRO_5045313419" evidence="7">
    <location>
        <begin position="24"/>
        <end position="242"/>
    </location>
</feature>
<dbReference type="PANTHER" id="PTHR11910">
    <property type="entry name" value="ATP SYNTHASE DELTA CHAIN"/>
    <property type="match status" value="1"/>
</dbReference>
<evidence type="ECO:0000313" key="8">
    <source>
        <dbReference type="EMBL" id="CAK0876486.1"/>
    </source>
</evidence>
<organism evidence="8 9">
    <name type="scientific">Prorocentrum cordatum</name>
    <dbReference type="NCBI Taxonomy" id="2364126"/>
    <lineage>
        <taxon>Eukaryota</taxon>
        <taxon>Sar</taxon>
        <taxon>Alveolata</taxon>
        <taxon>Dinophyceae</taxon>
        <taxon>Prorocentrales</taxon>
        <taxon>Prorocentraceae</taxon>
        <taxon>Prorocentrum</taxon>
    </lineage>
</organism>
<comment type="caution">
    <text evidence="8">The sequence shown here is derived from an EMBL/GenBank/DDBJ whole genome shotgun (WGS) entry which is preliminary data.</text>
</comment>
<evidence type="ECO:0000256" key="7">
    <source>
        <dbReference type="SAM" id="SignalP"/>
    </source>
</evidence>
<proteinExistence type="inferred from homology"/>
<keyword evidence="7" id="KW-0732">Signal</keyword>
<evidence type="ECO:0000256" key="1">
    <source>
        <dbReference type="ARBA" id="ARBA00004370"/>
    </source>
</evidence>
<keyword evidence="6" id="KW-0066">ATP synthesis</keyword>
<dbReference type="InterPro" id="IPR000711">
    <property type="entry name" value="ATPase_OSCP/dsu"/>
</dbReference>
<sequence>MAPIRIAAISLAAVCAWNLFSQAFVASGPSASSRPNRVAMRAASNTAGGGFARGPLVVYMDALIDAAASAGESVTVTKDVMRYKQLREKMTGDMQFELTEALNIAGASEHSQASSTVEIMGPWESTVFPKFVTFLAKKRRFKSLRAICEEYVSFLYARESIEPVTVYSATKLTDEQVDKIKAKMADKLEVRDIKLIQQVDPSLLSGFKIEWRYTDPENPTVGAESIDLSLQSALEQAAIAGR</sequence>
<keyword evidence="4" id="KW-0406">Ion transport</keyword>
<evidence type="ECO:0000313" key="9">
    <source>
        <dbReference type="Proteomes" id="UP001189429"/>
    </source>
</evidence>